<evidence type="ECO:0000313" key="4">
    <source>
        <dbReference type="Proteomes" id="UP001320148"/>
    </source>
</evidence>
<keyword evidence="4" id="KW-1185">Reference proteome</keyword>
<keyword evidence="2" id="KW-0812">Transmembrane</keyword>
<organism evidence="3 4">
    <name type="scientific">Desulfoluna limicola</name>
    <dbReference type="NCBI Taxonomy" id="2810562"/>
    <lineage>
        <taxon>Bacteria</taxon>
        <taxon>Pseudomonadati</taxon>
        <taxon>Thermodesulfobacteriota</taxon>
        <taxon>Desulfobacteria</taxon>
        <taxon>Desulfobacterales</taxon>
        <taxon>Desulfolunaceae</taxon>
        <taxon>Desulfoluna</taxon>
    </lineage>
</organism>
<sequence>MVFISTMLALLMAFHFGRQGLIYGFVLGISMEVVNLVVSARMTRKAEENTKSRYMGLLEKKKEREKLLEERCESLAREIDTLDRQVKELEEKTNGYMHQVTESEKVIEKLRYENEKQARIIDAAGNRLP</sequence>
<evidence type="ECO:0000256" key="2">
    <source>
        <dbReference type="SAM" id="Phobius"/>
    </source>
</evidence>
<dbReference type="RefSeq" id="WP_236891072.1">
    <property type="nucleotide sequence ID" value="NZ_AP024488.1"/>
</dbReference>
<name>A0ABM7PB85_9BACT</name>
<feature type="transmembrane region" description="Helical" evidence="2">
    <location>
        <begin position="20"/>
        <end position="38"/>
    </location>
</feature>
<dbReference type="Proteomes" id="UP001320148">
    <property type="component" value="Chromosome"/>
</dbReference>
<feature type="coiled-coil region" evidence="1">
    <location>
        <begin position="58"/>
        <end position="99"/>
    </location>
</feature>
<proteinExistence type="predicted"/>
<keyword evidence="2" id="KW-0472">Membrane</keyword>
<keyword evidence="1" id="KW-0175">Coiled coil</keyword>
<evidence type="ECO:0000313" key="3">
    <source>
        <dbReference type="EMBL" id="BCS94772.1"/>
    </source>
</evidence>
<evidence type="ECO:0000256" key="1">
    <source>
        <dbReference type="SAM" id="Coils"/>
    </source>
</evidence>
<reference evidence="3 4" key="1">
    <citation type="submission" date="2021-02" db="EMBL/GenBank/DDBJ databases">
        <title>Complete genome of Desulfoluna sp. strain ASN36.</title>
        <authorList>
            <person name="Takahashi A."/>
            <person name="Kojima H."/>
            <person name="Fukui M."/>
        </authorList>
    </citation>
    <scope>NUCLEOTIDE SEQUENCE [LARGE SCALE GENOMIC DNA]</scope>
    <source>
        <strain evidence="3 4">ASN36</strain>
    </source>
</reference>
<protein>
    <submittedName>
        <fullName evidence="3">Uncharacterized protein</fullName>
    </submittedName>
</protein>
<keyword evidence="2" id="KW-1133">Transmembrane helix</keyword>
<accession>A0ABM7PB85</accession>
<dbReference type="EMBL" id="AP024488">
    <property type="protein sequence ID" value="BCS94772.1"/>
    <property type="molecule type" value="Genomic_DNA"/>
</dbReference>
<gene>
    <name evidence="3" type="ORF">DSLASN_04040</name>
</gene>